<dbReference type="RefSeq" id="WP_344661243.1">
    <property type="nucleotide sequence ID" value="NZ_BAAAQM010000051.1"/>
</dbReference>
<dbReference type="Proteomes" id="UP001499854">
    <property type="component" value="Unassembled WGS sequence"/>
</dbReference>
<evidence type="ECO:0000313" key="3">
    <source>
        <dbReference type="Proteomes" id="UP001499854"/>
    </source>
</evidence>
<accession>A0ABN2SYQ3</accession>
<evidence type="ECO:0000313" key="2">
    <source>
        <dbReference type="EMBL" id="GAA1993943.1"/>
    </source>
</evidence>
<sequence>MSEEGAEFVGDGVFDQTRIVWHGWLAATLAMLSRHPLVADQRPAFAARVEQKARAATRDGELPSMPPGTRDANA</sequence>
<comment type="caution">
    <text evidence="2">The sequence shown here is derived from an EMBL/GenBank/DDBJ whole genome shotgun (WGS) entry which is preliminary data.</text>
</comment>
<name>A0ABN2SYQ3_9ACTN</name>
<feature type="compositionally biased region" description="Basic and acidic residues" evidence="1">
    <location>
        <begin position="50"/>
        <end position="61"/>
    </location>
</feature>
<dbReference type="EMBL" id="BAAAQM010000051">
    <property type="protein sequence ID" value="GAA1993943.1"/>
    <property type="molecule type" value="Genomic_DNA"/>
</dbReference>
<reference evidence="2 3" key="1">
    <citation type="journal article" date="2019" name="Int. J. Syst. Evol. Microbiol.">
        <title>The Global Catalogue of Microorganisms (GCM) 10K type strain sequencing project: providing services to taxonomists for standard genome sequencing and annotation.</title>
        <authorList>
            <consortium name="The Broad Institute Genomics Platform"/>
            <consortium name="The Broad Institute Genome Sequencing Center for Infectious Disease"/>
            <person name="Wu L."/>
            <person name="Ma J."/>
        </authorList>
    </citation>
    <scope>NUCLEOTIDE SEQUENCE [LARGE SCALE GENOMIC DNA]</scope>
    <source>
        <strain evidence="2 3">JCM 16013</strain>
    </source>
</reference>
<feature type="region of interest" description="Disordered" evidence="1">
    <location>
        <begin position="50"/>
        <end position="74"/>
    </location>
</feature>
<organism evidence="2 3">
    <name type="scientific">Catenulispora subtropica</name>
    <dbReference type="NCBI Taxonomy" id="450798"/>
    <lineage>
        <taxon>Bacteria</taxon>
        <taxon>Bacillati</taxon>
        <taxon>Actinomycetota</taxon>
        <taxon>Actinomycetes</taxon>
        <taxon>Catenulisporales</taxon>
        <taxon>Catenulisporaceae</taxon>
        <taxon>Catenulispora</taxon>
    </lineage>
</organism>
<keyword evidence="3" id="KW-1185">Reference proteome</keyword>
<gene>
    <name evidence="2" type="ORF">GCM10009838_67660</name>
</gene>
<proteinExistence type="predicted"/>
<protein>
    <submittedName>
        <fullName evidence="2">Uncharacterized protein</fullName>
    </submittedName>
</protein>
<evidence type="ECO:0000256" key="1">
    <source>
        <dbReference type="SAM" id="MobiDB-lite"/>
    </source>
</evidence>